<dbReference type="InterPro" id="IPR032710">
    <property type="entry name" value="NTF2-like_dom_sf"/>
</dbReference>
<dbReference type="InterPro" id="IPR009959">
    <property type="entry name" value="Cyclase_SnoaL-like"/>
</dbReference>
<feature type="chain" id="PRO_5004833159" evidence="2">
    <location>
        <begin position="21"/>
        <end position="542"/>
    </location>
</feature>
<feature type="region of interest" description="Disordered" evidence="1">
    <location>
        <begin position="520"/>
        <end position="542"/>
    </location>
</feature>
<name>W3VHE7_MOEAP</name>
<evidence type="ECO:0000313" key="3">
    <source>
        <dbReference type="EMBL" id="ETS60989.1"/>
    </source>
</evidence>
<protein>
    <submittedName>
        <fullName evidence="3">Dienelactone hydrolase</fullName>
    </submittedName>
</protein>
<gene>
    <name evidence="3" type="ORF">PaG_04921</name>
</gene>
<dbReference type="Gene3D" id="3.10.450.50">
    <property type="match status" value="1"/>
</dbReference>
<accession>W3VHE7</accession>
<evidence type="ECO:0000256" key="2">
    <source>
        <dbReference type="SAM" id="SignalP"/>
    </source>
</evidence>
<reference evidence="3 4" key="1">
    <citation type="journal article" date="2014" name="Genome Announc.">
        <title>Genome sequence of the basidiomycetous fungus Pseudozyma aphidis DSM70725, an efficient producer of biosurfactant mannosylerythritol lipids.</title>
        <authorList>
            <person name="Lorenz S."/>
            <person name="Guenther M."/>
            <person name="Grumaz C."/>
            <person name="Rupp S."/>
            <person name="Zibek S."/>
            <person name="Sohn K."/>
        </authorList>
    </citation>
    <scope>NUCLEOTIDE SEQUENCE [LARGE SCALE GENOMIC DNA]</scope>
    <source>
        <strain evidence="4">ATCC 32657 / CBS 517.83 / DSM 70725 / JCM 10318 / NBRC 10182 / NRRL Y-7954 / St-0401</strain>
    </source>
</reference>
<dbReference type="GO" id="GO:0016787">
    <property type="term" value="F:hydrolase activity"/>
    <property type="evidence" value="ECO:0007669"/>
    <property type="project" value="UniProtKB-KW"/>
</dbReference>
<keyword evidence="3" id="KW-0378">Hydrolase</keyword>
<evidence type="ECO:0000313" key="4">
    <source>
        <dbReference type="Proteomes" id="UP000019462"/>
    </source>
</evidence>
<dbReference type="PANTHER" id="PTHR38436">
    <property type="entry name" value="POLYKETIDE CYCLASE SNOAL-LIKE DOMAIN"/>
    <property type="match status" value="1"/>
</dbReference>
<dbReference type="Proteomes" id="UP000019462">
    <property type="component" value="Unassembled WGS sequence"/>
</dbReference>
<dbReference type="AlphaFoldDB" id="W3VHE7"/>
<feature type="signal peptide" evidence="2">
    <location>
        <begin position="1"/>
        <end position="20"/>
    </location>
</feature>
<dbReference type="PANTHER" id="PTHR38436:SF3">
    <property type="entry name" value="CARBOXYMETHYLENEBUTENOLIDASE-RELATED"/>
    <property type="match status" value="1"/>
</dbReference>
<proteinExistence type="predicted"/>
<keyword evidence="4" id="KW-1185">Reference proteome</keyword>
<dbReference type="EMBL" id="AWNI01000022">
    <property type="protein sequence ID" value="ETS60989.1"/>
    <property type="molecule type" value="Genomic_DNA"/>
</dbReference>
<dbReference type="HOGENOM" id="CLU_032662_1_0_1"/>
<dbReference type="OrthoDB" id="5440at2759"/>
<comment type="caution">
    <text evidence="3">The sequence shown here is derived from an EMBL/GenBank/DDBJ whole genome shotgun (WGS) entry which is preliminary data.</text>
</comment>
<sequence>MRGWALLCAGFGMASRGSAASHVSVAGRKEVTAAMHHAPVPAKSPRLRTGIIPTPVQKVAGLDSALTPHQPPTSSVSACTMAGGIKFEHFPCGVDAARIPGRAPSVVMLGSMHAGSRGLATNLAEEGYEVVLVDTTSGSASLSALRKPPTRGEWVSDANLRETHGWAMATNVLSLIDNAGGWNRYTALLTLGLEQEDADVVAALQVETSGKGGLSAYVAYGSQLQPGQAVEAAKRTMDAGLPFTAHVAEDAQLVDALVQAAKSGEIPQSALPFHPELDGFAAELGPVRPTTLAVFTYAVPNEASVWACAFPFSHHTKDYAFSTGMEDSHRSAAAMSYSRTVATLKAAMGPRFPLEQLWDQHTYFEFATRSAARTMRTMVAQPYVNHIACLTGGAGYTQLARFYQHHFTNVSPPDTTLVPISRTIGADRIIDEMVFSCTHTTVIDYFLPGVPPTGKKLRIPMVGIVNMRGDKLAYESLYWDQANTLTQLGLLHPTKSSLDPTVTLPIAGDQVAQKILHPYGTPSNELMPNWPESENKPVPADP</sequence>
<dbReference type="GO" id="GO:0030638">
    <property type="term" value="P:polyketide metabolic process"/>
    <property type="evidence" value="ECO:0007669"/>
    <property type="project" value="InterPro"/>
</dbReference>
<organism evidence="3 4">
    <name type="scientific">Moesziomyces aphidis</name>
    <name type="common">Pseudozyma aphidis</name>
    <dbReference type="NCBI Taxonomy" id="84754"/>
    <lineage>
        <taxon>Eukaryota</taxon>
        <taxon>Fungi</taxon>
        <taxon>Dikarya</taxon>
        <taxon>Basidiomycota</taxon>
        <taxon>Ustilaginomycotina</taxon>
        <taxon>Ustilaginomycetes</taxon>
        <taxon>Ustilaginales</taxon>
        <taxon>Ustilaginaceae</taxon>
        <taxon>Moesziomyces</taxon>
    </lineage>
</organism>
<keyword evidence="2" id="KW-0732">Signal</keyword>
<dbReference type="SUPFAM" id="SSF54427">
    <property type="entry name" value="NTF2-like"/>
    <property type="match status" value="1"/>
</dbReference>
<evidence type="ECO:0000256" key="1">
    <source>
        <dbReference type="SAM" id="MobiDB-lite"/>
    </source>
</evidence>